<organism evidence="3">
    <name type="scientific">Haemonchus placei</name>
    <name type="common">Barber's pole worm</name>
    <dbReference type="NCBI Taxonomy" id="6290"/>
    <lineage>
        <taxon>Eukaryota</taxon>
        <taxon>Metazoa</taxon>
        <taxon>Ecdysozoa</taxon>
        <taxon>Nematoda</taxon>
        <taxon>Chromadorea</taxon>
        <taxon>Rhabditida</taxon>
        <taxon>Rhabditina</taxon>
        <taxon>Rhabditomorpha</taxon>
        <taxon>Strongyloidea</taxon>
        <taxon>Trichostrongylidae</taxon>
        <taxon>Haemonchus</taxon>
    </lineage>
</organism>
<dbReference type="AlphaFoldDB" id="A0A0N4WNE9"/>
<accession>A0A0N4WNE9</accession>
<keyword evidence="2" id="KW-1185">Reference proteome</keyword>
<dbReference type="WBParaSite" id="HPLM_0001280801-mRNA-1">
    <property type="protein sequence ID" value="HPLM_0001280801-mRNA-1"/>
    <property type="gene ID" value="HPLM_0001280801"/>
</dbReference>
<evidence type="ECO:0000313" key="2">
    <source>
        <dbReference type="Proteomes" id="UP000268014"/>
    </source>
</evidence>
<protein>
    <submittedName>
        <fullName evidence="3">SKA2 domain-containing protein</fullName>
    </submittedName>
</protein>
<dbReference type="Proteomes" id="UP000268014">
    <property type="component" value="Unassembled WGS sequence"/>
</dbReference>
<dbReference type="EMBL" id="UZAF01017979">
    <property type="protein sequence ID" value="VDO46755.1"/>
    <property type="molecule type" value="Genomic_DNA"/>
</dbReference>
<gene>
    <name evidence="1" type="ORF">HPLM_LOCUS12800</name>
</gene>
<evidence type="ECO:0000313" key="1">
    <source>
        <dbReference type="EMBL" id="VDO46755.1"/>
    </source>
</evidence>
<reference evidence="1 2" key="2">
    <citation type="submission" date="2018-11" db="EMBL/GenBank/DDBJ databases">
        <authorList>
            <consortium name="Pathogen Informatics"/>
        </authorList>
    </citation>
    <scope>NUCLEOTIDE SEQUENCE [LARGE SCALE GENOMIC DNA]</scope>
    <source>
        <strain evidence="1 2">MHpl1</strain>
    </source>
</reference>
<sequence>MMAENEIDKEIEQMLSFGNRDDDRVKNPQSQVAMLVEQVEKLAQQAAQVKSSVSIIQNEVQALQTLPERVQQGQ</sequence>
<reference evidence="3" key="1">
    <citation type="submission" date="2017-02" db="UniProtKB">
        <authorList>
            <consortium name="WormBaseParasite"/>
        </authorList>
    </citation>
    <scope>IDENTIFICATION</scope>
</reference>
<name>A0A0N4WNE9_HAEPC</name>
<proteinExistence type="predicted"/>
<evidence type="ECO:0000313" key="3">
    <source>
        <dbReference type="WBParaSite" id="HPLM_0001280801-mRNA-1"/>
    </source>
</evidence>